<keyword evidence="1" id="KW-0472">Membrane</keyword>
<gene>
    <name evidence="3" type="ORF">SDC9_46891</name>
</gene>
<proteinExistence type="predicted"/>
<feature type="transmembrane region" description="Helical" evidence="1">
    <location>
        <begin position="12"/>
        <end position="31"/>
    </location>
</feature>
<feature type="transmembrane region" description="Helical" evidence="1">
    <location>
        <begin position="153"/>
        <end position="174"/>
    </location>
</feature>
<dbReference type="Pfam" id="PF07786">
    <property type="entry name" value="HGSNAT_cat"/>
    <property type="match status" value="1"/>
</dbReference>
<organism evidence="3">
    <name type="scientific">bioreactor metagenome</name>
    <dbReference type="NCBI Taxonomy" id="1076179"/>
    <lineage>
        <taxon>unclassified sequences</taxon>
        <taxon>metagenomes</taxon>
        <taxon>ecological metagenomes</taxon>
    </lineage>
</organism>
<protein>
    <recommendedName>
        <fullName evidence="2">Heparan-alpha-glucosaminide N-acetyltransferase catalytic domain-containing protein</fullName>
    </recommendedName>
</protein>
<feature type="transmembrane region" description="Helical" evidence="1">
    <location>
        <begin position="243"/>
        <end position="261"/>
    </location>
</feature>
<accession>A0A644WA86</accession>
<dbReference type="EMBL" id="VSSQ01000743">
    <property type="protein sequence ID" value="MPM00662.1"/>
    <property type="molecule type" value="Genomic_DNA"/>
</dbReference>
<dbReference type="AlphaFoldDB" id="A0A644WA86"/>
<evidence type="ECO:0000256" key="1">
    <source>
        <dbReference type="SAM" id="Phobius"/>
    </source>
</evidence>
<feature type="transmembrane region" description="Helical" evidence="1">
    <location>
        <begin position="369"/>
        <end position="387"/>
    </location>
</feature>
<keyword evidence="1" id="KW-1133">Transmembrane helix</keyword>
<sequence length="395" mass="43216">MNTPSQRYAALDVLRGMTVAGMILVNNPGSWSKIFAPLRHASWHGCTPTDLVFPFFLFIVGAALSFSFAKYGDGLDAKSFIKLIKRSALIFLTGLMLNAYPFYPTSPDTALSFGENYMNYLGNIRIMGVLQRIALCYLVGGALALWLKRPGKIALGMGVLMILHTAILVIYGGVEPFSLEGNISGAIDVAVLGESHVYHGFGKAFDPEGLLGVLSGAATVLLGYTIGGIIRKSSNKSDAVAKLYTLGLLSLGAGVVMSIFIPINKPLWTPSYVFYAGGWSIVMLALFIYFIDIKGKDKIFFPFRAMGLNPLFAFVMAGVLAKTLGRVIKWTEVIVTDDLTIKESTISASSWIYRNCCVELLGHNEFGSLMYALMYVALFLLMAIWLYRKNIIIKL</sequence>
<reference evidence="3" key="1">
    <citation type="submission" date="2019-08" db="EMBL/GenBank/DDBJ databases">
        <authorList>
            <person name="Kucharzyk K."/>
            <person name="Murdoch R.W."/>
            <person name="Higgins S."/>
            <person name="Loffler F."/>
        </authorList>
    </citation>
    <scope>NUCLEOTIDE SEQUENCE</scope>
</reference>
<evidence type="ECO:0000259" key="2">
    <source>
        <dbReference type="Pfam" id="PF07786"/>
    </source>
</evidence>
<feature type="transmembrane region" description="Helical" evidence="1">
    <location>
        <begin position="51"/>
        <end position="71"/>
    </location>
</feature>
<dbReference type="InterPro" id="IPR012429">
    <property type="entry name" value="HGSNAT_cat"/>
</dbReference>
<dbReference type="PANTHER" id="PTHR31061:SF24">
    <property type="entry name" value="LD22376P"/>
    <property type="match status" value="1"/>
</dbReference>
<keyword evidence="1" id="KW-0812">Transmembrane</keyword>
<feature type="transmembrane region" description="Helical" evidence="1">
    <location>
        <begin position="273"/>
        <end position="291"/>
    </location>
</feature>
<feature type="transmembrane region" description="Helical" evidence="1">
    <location>
        <begin position="210"/>
        <end position="231"/>
    </location>
</feature>
<feature type="transmembrane region" description="Helical" evidence="1">
    <location>
        <begin position="83"/>
        <end position="103"/>
    </location>
</feature>
<feature type="transmembrane region" description="Helical" evidence="1">
    <location>
        <begin position="123"/>
        <end position="146"/>
    </location>
</feature>
<feature type="transmembrane region" description="Helical" evidence="1">
    <location>
        <begin position="303"/>
        <end position="321"/>
    </location>
</feature>
<dbReference type="PANTHER" id="PTHR31061">
    <property type="entry name" value="LD22376P"/>
    <property type="match status" value="1"/>
</dbReference>
<feature type="domain" description="Heparan-alpha-glucosaminide N-acetyltransferase catalytic" evidence="2">
    <location>
        <begin position="7"/>
        <end position="164"/>
    </location>
</feature>
<name>A0A644WA86_9ZZZZ</name>
<evidence type="ECO:0000313" key="3">
    <source>
        <dbReference type="EMBL" id="MPM00662.1"/>
    </source>
</evidence>
<comment type="caution">
    <text evidence="3">The sequence shown here is derived from an EMBL/GenBank/DDBJ whole genome shotgun (WGS) entry which is preliminary data.</text>
</comment>